<evidence type="ECO:0000256" key="1">
    <source>
        <dbReference type="SAM" id="Phobius"/>
    </source>
</evidence>
<accession>A0ABU3LCQ9</accession>
<evidence type="ECO:0000313" key="2">
    <source>
        <dbReference type="EMBL" id="MDT7831076.1"/>
    </source>
</evidence>
<keyword evidence="1" id="KW-0812">Transmembrane</keyword>
<reference evidence="2 3" key="1">
    <citation type="submission" date="2023-09" db="EMBL/GenBank/DDBJ databases">
        <title>Novel taxa isolated from Blanes Bay.</title>
        <authorList>
            <person name="Rey-Velasco X."/>
            <person name="Lucena T."/>
        </authorList>
    </citation>
    <scope>NUCLEOTIDE SEQUENCE [LARGE SCALE GENOMIC DNA]</scope>
    <source>
        <strain evidence="2 3">S356</strain>
    </source>
</reference>
<feature type="transmembrane region" description="Helical" evidence="1">
    <location>
        <begin position="119"/>
        <end position="139"/>
    </location>
</feature>
<feature type="transmembrane region" description="Helical" evidence="1">
    <location>
        <begin position="12"/>
        <end position="28"/>
    </location>
</feature>
<keyword evidence="1" id="KW-0472">Membrane</keyword>
<keyword evidence="1" id="KW-1133">Transmembrane helix</keyword>
<dbReference type="EMBL" id="JAVTTO010000001">
    <property type="protein sequence ID" value="MDT7831076.1"/>
    <property type="molecule type" value="Genomic_DNA"/>
</dbReference>
<name>A0ABU3LCQ9_9FLAO</name>
<keyword evidence="3" id="KW-1185">Reference proteome</keyword>
<proteinExistence type="predicted"/>
<comment type="caution">
    <text evidence="2">The sequence shown here is derived from an EMBL/GenBank/DDBJ whole genome shotgun (WGS) entry which is preliminary data.</text>
</comment>
<sequence>MKNWNKTGKVKALVILVICVLSLILFDYNENAEERNDFYLGISLITFLVALLFFPLVIKLWSVFGIKFQKPNWNENPISLNYSKSLNLHLFVAFWIISYGFLKTIFIAIKFNKLYGEGIMFLVTGIGIFIGIKLGIAWLGDKIE</sequence>
<feature type="transmembrane region" description="Helical" evidence="1">
    <location>
        <begin position="40"/>
        <end position="66"/>
    </location>
</feature>
<organism evidence="2 3">
    <name type="scientific">Asprobacillus argus</name>
    <dbReference type="NCBI Taxonomy" id="3076534"/>
    <lineage>
        <taxon>Bacteria</taxon>
        <taxon>Pseudomonadati</taxon>
        <taxon>Bacteroidota</taxon>
        <taxon>Flavobacteriia</taxon>
        <taxon>Flavobacteriales</taxon>
        <taxon>Flavobacteriaceae</taxon>
        <taxon>Asprobacillus</taxon>
    </lineage>
</organism>
<dbReference type="RefSeq" id="WP_349240329.1">
    <property type="nucleotide sequence ID" value="NZ_JAVTTO010000001.1"/>
</dbReference>
<feature type="transmembrane region" description="Helical" evidence="1">
    <location>
        <begin position="86"/>
        <end position="107"/>
    </location>
</feature>
<evidence type="ECO:0000313" key="3">
    <source>
        <dbReference type="Proteomes" id="UP001257277"/>
    </source>
</evidence>
<dbReference type="Proteomes" id="UP001257277">
    <property type="component" value="Unassembled WGS sequence"/>
</dbReference>
<protein>
    <submittedName>
        <fullName evidence="2">Uncharacterized protein</fullName>
    </submittedName>
</protein>
<gene>
    <name evidence="2" type="ORF">RQM59_01725</name>
</gene>